<dbReference type="AlphaFoldDB" id="A0A7U2I477"/>
<dbReference type="VEuPathDB" id="FungiDB:JI435_152770"/>
<evidence type="ECO:0000256" key="1">
    <source>
        <dbReference type="SAM" id="MobiDB-lite"/>
    </source>
</evidence>
<accession>A0A7U2I477</accession>
<sequence length="100" mass="11360">MWRNMTYDVRNSSERVDESSAQCGFVGDRIEGTPERYKHFDDNADGRRFRHVLAAFSYAEDERAYGLQDFVIDLFGGTKGPSKLRDSCSASAVGDDGRYY</sequence>
<proteinExistence type="predicted"/>
<reference evidence="3" key="1">
    <citation type="journal article" date="2021" name="BMC Genomics">
        <title>Chromosome-level genome assembly and manually-curated proteome of model necrotroph Parastagonospora nodorum Sn15 reveals a genome-wide trove of candidate effector homologs, and redundancy of virulence-related functions within an accessory chromosome.</title>
        <authorList>
            <person name="Bertazzoni S."/>
            <person name="Jones D.A.B."/>
            <person name="Phan H.T."/>
            <person name="Tan K.-C."/>
            <person name="Hane J.K."/>
        </authorList>
    </citation>
    <scope>NUCLEOTIDE SEQUENCE [LARGE SCALE GENOMIC DNA]</scope>
    <source>
        <strain evidence="3">SN15 / ATCC MYA-4574 / FGSC 10173)</strain>
    </source>
</reference>
<feature type="region of interest" description="Disordered" evidence="1">
    <location>
        <begin position="81"/>
        <end position="100"/>
    </location>
</feature>
<organism evidence="2 3">
    <name type="scientific">Phaeosphaeria nodorum (strain SN15 / ATCC MYA-4574 / FGSC 10173)</name>
    <name type="common">Glume blotch fungus</name>
    <name type="synonym">Parastagonospora nodorum</name>
    <dbReference type="NCBI Taxonomy" id="321614"/>
    <lineage>
        <taxon>Eukaryota</taxon>
        <taxon>Fungi</taxon>
        <taxon>Dikarya</taxon>
        <taxon>Ascomycota</taxon>
        <taxon>Pezizomycotina</taxon>
        <taxon>Dothideomycetes</taxon>
        <taxon>Pleosporomycetidae</taxon>
        <taxon>Pleosporales</taxon>
        <taxon>Pleosporineae</taxon>
        <taxon>Phaeosphaeriaceae</taxon>
        <taxon>Parastagonospora</taxon>
    </lineage>
</organism>
<keyword evidence="3" id="KW-1185">Reference proteome</keyword>
<dbReference type="Proteomes" id="UP000663193">
    <property type="component" value="Chromosome 11"/>
</dbReference>
<dbReference type="EMBL" id="CP069033">
    <property type="protein sequence ID" value="QRD01129.1"/>
    <property type="molecule type" value="Genomic_DNA"/>
</dbReference>
<evidence type="ECO:0000313" key="2">
    <source>
        <dbReference type="EMBL" id="QRD01129.1"/>
    </source>
</evidence>
<protein>
    <submittedName>
        <fullName evidence="2">Uncharacterized protein</fullName>
    </submittedName>
</protein>
<gene>
    <name evidence="2" type="ORF">JI435_152770</name>
</gene>
<name>A0A7U2I477_PHANO</name>
<evidence type="ECO:0000313" key="3">
    <source>
        <dbReference type="Proteomes" id="UP000663193"/>
    </source>
</evidence>